<dbReference type="EMBL" id="SMGK01000001">
    <property type="protein sequence ID" value="TCK75210.1"/>
    <property type="molecule type" value="Genomic_DNA"/>
</dbReference>
<dbReference type="Pfam" id="PF03992">
    <property type="entry name" value="ABM"/>
    <property type="match status" value="1"/>
</dbReference>
<dbReference type="InterPro" id="IPR050744">
    <property type="entry name" value="AI-2_Isomerase_LsrG"/>
</dbReference>
<dbReference type="Gene3D" id="3.30.70.100">
    <property type="match status" value="1"/>
</dbReference>
<keyword evidence="2" id="KW-0560">Oxidoreductase</keyword>
<dbReference type="GO" id="GO:0005829">
    <property type="term" value="C:cytosol"/>
    <property type="evidence" value="ECO:0007669"/>
    <property type="project" value="TreeGrafter"/>
</dbReference>
<dbReference type="GO" id="GO:0004497">
    <property type="term" value="F:monooxygenase activity"/>
    <property type="evidence" value="ECO:0007669"/>
    <property type="project" value="UniProtKB-KW"/>
</dbReference>
<dbReference type="SUPFAM" id="SSF54909">
    <property type="entry name" value="Dimeric alpha+beta barrel"/>
    <property type="match status" value="1"/>
</dbReference>
<dbReference type="PROSITE" id="PS51725">
    <property type="entry name" value="ABM"/>
    <property type="match status" value="1"/>
</dbReference>
<keyword evidence="3" id="KW-1185">Reference proteome</keyword>
<feature type="domain" description="ABM" evidence="1">
    <location>
        <begin position="4"/>
        <end position="91"/>
    </location>
</feature>
<protein>
    <submittedName>
        <fullName evidence="2">Quinol monooxygenase YgiN</fullName>
    </submittedName>
</protein>
<dbReference type="PANTHER" id="PTHR33336">
    <property type="entry name" value="QUINOL MONOOXYGENASE YGIN-RELATED"/>
    <property type="match status" value="1"/>
</dbReference>
<name>A0A4R1LCN1_9BACT</name>
<dbReference type="InterPro" id="IPR007138">
    <property type="entry name" value="ABM_dom"/>
</dbReference>
<keyword evidence="2" id="KW-0503">Monooxygenase</keyword>
<proteinExistence type="predicted"/>
<comment type="caution">
    <text evidence="2">The sequence shown here is derived from an EMBL/GenBank/DDBJ whole genome shotgun (WGS) entry which is preliminary data.</text>
</comment>
<gene>
    <name evidence="2" type="ORF">C7378_0190</name>
</gene>
<dbReference type="RefSeq" id="WP_165876572.1">
    <property type="nucleotide sequence ID" value="NZ_SMGK01000001.1"/>
</dbReference>
<evidence type="ECO:0000313" key="3">
    <source>
        <dbReference type="Proteomes" id="UP000295210"/>
    </source>
</evidence>
<organism evidence="2 3">
    <name type="scientific">Acidipila rosea</name>
    <dbReference type="NCBI Taxonomy" id="768535"/>
    <lineage>
        <taxon>Bacteria</taxon>
        <taxon>Pseudomonadati</taxon>
        <taxon>Acidobacteriota</taxon>
        <taxon>Terriglobia</taxon>
        <taxon>Terriglobales</taxon>
        <taxon>Acidobacteriaceae</taxon>
        <taxon>Acidipila</taxon>
    </lineage>
</organism>
<dbReference type="AlphaFoldDB" id="A0A4R1LCN1"/>
<evidence type="ECO:0000259" key="1">
    <source>
        <dbReference type="PROSITE" id="PS51725"/>
    </source>
</evidence>
<evidence type="ECO:0000313" key="2">
    <source>
        <dbReference type="EMBL" id="TCK75210.1"/>
    </source>
</evidence>
<dbReference type="PANTHER" id="PTHR33336:SF3">
    <property type="entry name" value="ABM DOMAIN-CONTAINING PROTEIN"/>
    <property type="match status" value="1"/>
</dbReference>
<dbReference type="InterPro" id="IPR011008">
    <property type="entry name" value="Dimeric_a/b-barrel"/>
</dbReference>
<accession>A0A4R1LCN1</accession>
<sequence length="99" mass="11218">MAKVRVIARIQAHDGKALQVRELMRRMLEPTRKEKGCEFYDLYEVSGTGLFYFDELWTSQEDLDAHAASSHFQAIFGEAGPMLQAPPEVSLVTELHPLP</sequence>
<reference evidence="2 3" key="1">
    <citation type="submission" date="2019-03" db="EMBL/GenBank/DDBJ databases">
        <title>Genomic Encyclopedia of Type Strains, Phase IV (KMG-IV): sequencing the most valuable type-strain genomes for metagenomic binning, comparative biology and taxonomic classification.</title>
        <authorList>
            <person name="Goeker M."/>
        </authorList>
    </citation>
    <scope>NUCLEOTIDE SEQUENCE [LARGE SCALE GENOMIC DNA]</scope>
    <source>
        <strain evidence="2 3">DSM 103428</strain>
    </source>
</reference>
<dbReference type="Proteomes" id="UP000295210">
    <property type="component" value="Unassembled WGS sequence"/>
</dbReference>